<organism evidence="1">
    <name type="scientific">marine metagenome</name>
    <dbReference type="NCBI Taxonomy" id="408172"/>
    <lineage>
        <taxon>unclassified sequences</taxon>
        <taxon>metagenomes</taxon>
        <taxon>ecological metagenomes</taxon>
    </lineage>
</organism>
<sequence>MSENLLEDVVRFSGLKVLERIHLDYLTEEEISEHVRSRLETSLPQDKESFITESYGLLGLLPMNLDLRETLSDLYGGQVIGFYDPDDKALYLQEKVSLESLESLLVHELVHALQDQHFDLNALTGEALNNDAKAAAMAAIEGHATLVMLEFLSEGTGDSTLDMEDVSDFGIEISESIRDGQDGLDEAPLLLKETMFFPYIHGSQFVKAMRDQYGV</sequence>
<protein>
    <submittedName>
        <fullName evidence="1">Uncharacterized protein</fullName>
    </submittedName>
</protein>
<evidence type="ECO:0000313" key="1">
    <source>
        <dbReference type="EMBL" id="SVB32053.1"/>
    </source>
</evidence>
<name>A0A382D398_9ZZZZ</name>
<dbReference type="AlphaFoldDB" id="A0A382D398"/>
<reference evidence="1" key="1">
    <citation type="submission" date="2018-05" db="EMBL/GenBank/DDBJ databases">
        <authorList>
            <person name="Lanie J.A."/>
            <person name="Ng W.-L."/>
            <person name="Kazmierczak K.M."/>
            <person name="Andrzejewski T.M."/>
            <person name="Davidsen T.M."/>
            <person name="Wayne K.J."/>
            <person name="Tettelin H."/>
            <person name="Glass J.I."/>
            <person name="Rusch D."/>
            <person name="Podicherti R."/>
            <person name="Tsui H.-C.T."/>
            <person name="Winkler M.E."/>
        </authorList>
    </citation>
    <scope>NUCLEOTIDE SEQUENCE</scope>
</reference>
<gene>
    <name evidence="1" type="ORF">METZ01_LOCUS184907</name>
</gene>
<feature type="non-terminal residue" evidence="1">
    <location>
        <position position="215"/>
    </location>
</feature>
<proteinExistence type="predicted"/>
<dbReference type="EMBL" id="UINC01037091">
    <property type="protein sequence ID" value="SVB32053.1"/>
    <property type="molecule type" value="Genomic_DNA"/>
</dbReference>
<accession>A0A382D398</accession>